<evidence type="ECO:0000313" key="2">
    <source>
        <dbReference type="Proteomes" id="UP000050525"/>
    </source>
</evidence>
<dbReference type="AlphaFoldDB" id="A0A151MIT3"/>
<name>A0A151MIT3_ALLMI</name>
<accession>A0A151MIT3</accession>
<dbReference type="Proteomes" id="UP000050525">
    <property type="component" value="Unassembled WGS sequence"/>
</dbReference>
<reference evidence="1 2" key="1">
    <citation type="journal article" date="2012" name="Genome Biol.">
        <title>Sequencing three crocodilian genomes to illuminate the evolution of archosaurs and amniotes.</title>
        <authorList>
            <person name="St John J.A."/>
            <person name="Braun E.L."/>
            <person name="Isberg S.R."/>
            <person name="Miles L.G."/>
            <person name="Chong A.Y."/>
            <person name="Gongora J."/>
            <person name="Dalzell P."/>
            <person name="Moran C."/>
            <person name="Bed'hom B."/>
            <person name="Abzhanov A."/>
            <person name="Burgess S.C."/>
            <person name="Cooksey A.M."/>
            <person name="Castoe T.A."/>
            <person name="Crawford N.G."/>
            <person name="Densmore L.D."/>
            <person name="Drew J.C."/>
            <person name="Edwards S.V."/>
            <person name="Faircloth B.C."/>
            <person name="Fujita M.K."/>
            <person name="Greenwold M.J."/>
            <person name="Hoffmann F.G."/>
            <person name="Howard J.M."/>
            <person name="Iguchi T."/>
            <person name="Janes D.E."/>
            <person name="Khan S.Y."/>
            <person name="Kohno S."/>
            <person name="de Koning A.J."/>
            <person name="Lance S.L."/>
            <person name="McCarthy F.M."/>
            <person name="McCormack J.E."/>
            <person name="Merchant M.E."/>
            <person name="Peterson D.G."/>
            <person name="Pollock D.D."/>
            <person name="Pourmand N."/>
            <person name="Raney B.J."/>
            <person name="Roessler K.A."/>
            <person name="Sanford J.R."/>
            <person name="Sawyer R.H."/>
            <person name="Schmidt C.J."/>
            <person name="Triplett E.W."/>
            <person name="Tuberville T.D."/>
            <person name="Venegas-Anaya M."/>
            <person name="Howard J.T."/>
            <person name="Jarvis E.D."/>
            <person name="Guillette L.J.Jr."/>
            <person name="Glenn T.C."/>
            <person name="Green R.E."/>
            <person name="Ray D.A."/>
        </authorList>
    </citation>
    <scope>NUCLEOTIDE SEQUENCE [LARGE SCALE GENOMIC DNA]</scope>
    <source>
        <strain evidence="1">KSC_2009_1</strain>
    </source>
</reference>
<organism evidence="1 2">
    <name type="scientific">Alligator mississippiensis</name>
    <name type="common">American alligator</name>
    <dbReference type="NCBI Taxonomy" id="8496"/>
    <lineage>
        <taxon>Eukaryota</taxon>
        <taxon>Metazoa</taxon>
        <taxon>Chordata</taxon>
        <taxon>Craniata</taxon>
        <taxon>Vertebrata</taxon>
        <taxon>Euteleostomi</taxon>
        <taxon>Archelosauria</taxon>
        <taxon>Archosauria</taxon>
        <taxon>Crocodylia</taxon>
        <taxon>Alligatoridae</taxon>
        <taxon>Alligatorinae</taxon>
        <taxon>Alligator</taxon>
    </lineage>
</organism>
<keyword evidence="2" id="KW-1185">Reference proteome</keyword>
<sequence length="124" mass="14238">MEKVARATTCPCLRGRGPTIEKSKYLSTRSETKEKYPFVSIFPGCGFAPATLPPWHGLLPAPFVFLFSDNQQGQRSVWWEYLFPQNSSEVTQHTSYKPSQPSYYGAYTFSWTFVRLPNIKVNNF</sequence>
<evidence type="ECO:0000313" key="1">
    <source>
        <dbReference type="EMBL" id="KYO24406.1"/>
    </source>
</evidence>
<comment type="caution">
    <text evidence="1">The sequence shown here is derived from an EMBL/GenBank/DDBJ whole genome shotgun (WGS) entry which is preliminary data.</text>
</comment>
<dbReference type="EMBL" id="AKHW03006071">
    <property type="protein sequence ID" value="KYO24406.1"/>
    <property type="molecule type" value="Genomic_DNA"/>
</dbReference>
<protein>
    <submittedName>
        <fullName evidence="1">Uncharacterized protein</fullName>
    </submittedName>
</protein>
<proteinExistence type="predicted"/>
<gene>
    <name evidence="1" type="ORF">Y1Q_0002040</name>
</gene>